<keyword evidence="2" id="KW-0472">Membrane</keyword>
<feature type="transmembrane region" description="Helical" evidence="2">
    <location>
        <begin position="112"/>
        <end position="139"/>
    </location>
</feature>
<keyword evidence="4" id="KW-1185">Reference proteome</keyword>
<feature type="compositionally biased region" description="Low complexity" evidence="1">
    <location>
        <begin position="241"/>
        <end position="250"/>
    </location>
</feature>
<organism evidence="3 4">
    <name type="scientific">Cercophora newfieldiana</name>
    <dbReference type="NCBI Taxonomy" id="92897"/>
    <lineage>
        <taxon>Eukaryota</taxon>
        <taxon>Fungi</taxon>
        <taxon>Dikarya</taxon>
        <taxon>Ascomycota</taxon>
        <taxon>Pezizomycotina</taxon>
        <taxon>Sordariomycetes</taxon>
        <taxon>Sordariomycetidae</taxon>
        <taxon>Sordariales</taxon>
        <taxon>Lasiosphaeriaceae</taxon>
        <taxon>Cercophora</taxon>
    </lineage>
</organism>
<feature type="transmembrane region" description="Helical" evidence="2">
    <location>
        <begin position="72"/>
        <end position="92"/>
    </location>
</feature>
<sequence>MGASQVAIPRAFSWLLPAQGFVAAIIIYASIYVFTVGSLPFILACVAAGLHFILGLYLCFAGNKPGAHHLYIIPVWLIACAGVWAGTLYYFASALDVVIKFPGVEPLPEQPLWTTWVKVGTATAALNVVLDFALLAFFIHGAVRSTSRSTPTISAPIYNQPQVTAHPPAQQQQFSTPPPQQYQQYPQYSHQQHQYQQFQQPQQPTQYQYQQQHHQPQQQYQPPQQGYISPLAQSPSNDYKTSTPPTSTASPVGVGVGVAVTSPGYDHHNRIDVIRRLCSLQHPDGHWDYSTELAELVKMWGGRDLMAPAHGATALTHACLSDLCNYVWTAQRDGREHESLSAAELISLQGVNWDLGWAKNAMDRAAAWMGGYR</sequence>
<feature type="region of interest" description="Disordered" evidence="1">
    <location>
        <begin position="164"/>
        <end position="250"/>
    </location>
</feature>
<feature type="compositionally biased region" description="Low complexity" evidence="1">
    <location>
        <begin position="170"/>
        <end position="225"/>
    </location>
</feature>
<feature type="transmembrane region" description="Helical" evidence="2">
    <location>
        <begin position="12"/>
        <end position="35"/>
    </location>
</feature>
<evidence type="ECO:0000256" key="1">
    <source>
        <dbReference type="SAM" id="MobiDB-lite"/>
    </source>
</evidence>
<keyword evidence="2" id="KW-1133">Transmembrane helix</keyword>
<evidence type="ECO:0000256" key="2">
    <source>
        <dbReference type="SAM" id="Phobius"/>
    </source>
</evidence>
<comment type="caution">
    <text evidence="3">The sequence shown here is derived from an EMBL/GenBank/DDBJ whole genome shotgun (WGS) entry which is preliminary data.</text>
</comment>
<proteinExistence type="predicted"/>
<reference evidence="3" key="1">
    <citation type="submission" date="2023-06" db="EMBL/GenBank/DDBJ databases">
        <title>Genome-scale phylogeny and comparative genomics of the fungal order Sordariales.</title>
        <authorList>
            <consortium name="Lawrence Berkeley National Laboratory"/>
            <person name="Hensen N."/>
            <person name="Bonometti L."/>
            <person name="Westerberg I."/>
            <person name="Brannstrom I.O."/>
            <person name="Guillou S."/>
            <person name="Cros-Aarteil S."/>
            <person name="Calhoun S."/>
            <person name="Haridas S."/>
            <person name="Kuo A."/>
            <person name="Mondo S."/>
            <person name="Pangilinan J."/>
            <person name="Riley R."/>
            <person name="Labutti K."/>
            <person name="Andreopoulos B."/>
            <person name="Lipzen A."/>
            <person name="Chen C."/>
            <person name="Yanf M."/>
            <person name="Daum C."/>
            <person name="Ng V."/>
            <person name="Clum A."/>
            <person name="Steindorff A."/>
            <person name="Ohm R."/>
            <person name="Martin F."/>
            <person name="Silar P."/>
            <person name="Natvig D."/>
            <person name="Lalanne C."/>
            <person name="Gautier V."/>
            <person name="Ament-Velasquez S.L."/>
            <person name="Kruys A."/>
            <person name="Hutchinson M.I."/>
            <person name="Powell A.J."/>
            <person name="Barry K."/>
            <person name="Miller A.N."/>
            <person name="Grigoriev I.V."/>
            <person name="Debuchy R."/>
            <person name="Gladieux P."/>
            <person name="Thoren M.H."/>
            <person name="Johannesson H."/>
        </authorList>
    </citation>
    <scope>NUCLEOTIDE SEQUENCE</scope>
    <source>
        <strain evidence="3">SMH2532-1</strain>
    </source>
</reference>
<dbReference type="Proteomes" id="UP001174936">
    <property type="component" value="Unassembled WGS sequence"/>
</dbReference>
<evidence type="ECO:0000313" key="4">
    <source>
        <dbReference type="Proteomes" id="UP001174936"/>
    </source>
</evidence>
<gene>
    <name evidence="3" type="ORF">B0T16DRAFT_459664</name>
</gene>
<dbReference type="EMBL" id="JAULSV010000005">
    <property type="protein sequence ID" value="KAK0643527.1"/>
    <property type="molecule type" value="Genomic_DNA"/>
</dbReference>
<protein>
    <submittedName>
        <fullName evidence="3">Uncharacterized protein</fullName>
    </submittedName>
</protein>
<evidence type="ECO:0000313" key="3">
    <source>
        <dbReference type="EMBL" id="KAK0643527.1"/>
    </source>
</evidence>
<keyword evidence="2" id="KW-0812">Transmembrane</keyword>
<name>A0AA39Y281_9PEZI</name>
<accession>A0AA39Y281</accession>
<dbReference type="AlphaFoldDB" id="A0AA39Y281"/>
<feature type="compositionally biased region" description="Polar residues" evidence="1">
    <location>
        <begin position="231"/>
        <end position="240"/>
    </location>
</feature>
<feature type="transmembrane region" description="Helical" evidence="2">
    <location>
        <begin position="41"/>
        <end position="60"/>
    </location>
</feature>